<organism evidence="2 3">
    <name type="scientific">Gymnopus androsaceus JB14</name>
    <dbReference type="NCBI Taxonomy" id="1447944"/>
    <lineage>
        <taxon>Eukaryota</taxon>
        <taxon>Fungi</taxon>
        <taxon>Dikarya</taxon>
        <taxon>Basidiomycota</taxon>
        <taxon>Agaricomycotina</taxon>
        <taxon>Agaricomycetes</taxon>
        <taxon>Agaricomycetidae</taxon>
        <taxon>Agaricales</taxon>
        <taxon>Marasmiineae</taxon>
        <taxon>Omphalotaceae</taxon>
        <taxon>Gymnopus</taxon>
    </lineage>
</organism>
<evidence type="ECO:0000313" key="3">
    <source>
        <dbReference type="Proteomes" id="UP000799118"/>
    </source>
</evidence>
<gene>
    <name evidence="2" type="ORF">BT96DRAFT_121690</name>
</gene>
<evidence type="ECO:0000313" key="2">
    <source>
        <dbReference type="EMBL" id="KAE9383032.1"/>
    </source>
</evidence>
<feature type="transmembrane region" description="Helical" evidence="1">
    <location>
        <begin position="26"/>
        <end position="49"/>
    </location>
</feature>
<reference evidence="2" key="1">
    <citation type="journal article" date="2019" name="Environ. Microbiol.">
        <title>Fungal ecological strategies reflected in gene transcription - a case study of two litter decomposers.</title>
        <authorList>
            <person name="Barbi F."/>
            <person name="Kohler A."/>
            <person name="Barry K."/>
            <person name="Baskaran P."/>
            <person name="Daum C."/>
            <person name="Fauchery L."/>
            <person name="Ihrmark K."/>
            <person name="Kuo A."/>
            <person name="LaButti K."/>
            <person name="Lipzen A."/>
            <person name="Morin E."/>
            <person name="Grigoriev I.V."/>
            <person name="Henrissat B."/>
            <person name="Lindahl B."/>
            <person name="Martin F."/>
        </authorList>
    </citation>
    <scope>NUCLEOTIDE SEQUENCE</scope>
    <source>
        <strain evidence="2">JB14</strain>
    </source>
</reference>
<dbReference type="Proteomes" id="UP000799118">
    <property type="component" value="Unassembled WGS sequence"/>
</dbReference>
<sequence>MIITEIKSTRWSLTGVSTSFSKPPSFHYYLFGSGSRALFITTVFFQVLLP</sequence>
<accession>A0A6A4GBW8</accession>
<name>A0A6A4GBW8_9AGAR</name>
<keyword evidence="1" id="KW-0472">Membrane</keyword>
<proteinExistence type="predicted"/>
<keyword evidence="3" id="KW-1185">Reference proteome</keyword>
<dbReference type="EMBL" id="ML770752">
    <property type="protein sequence ID" value="KAE9383032.1"/>
    <property type="molecule type" value="Genomic_DNA"/>
</dbReference>
<evidence type="ECO:0000256" key="1">
    <source>
        <dbReference type="SAM" id="Phobius"/>
    </source>
</evidence>
<keyword evidence="1" id="KW-1133">Transmembrane helix</keyword>
<keyword evidence="1" id="KW-0812">Transmembrane</keyword>
<protein>
    <submittedName>
        <fullName evidence="2">Uncharacterized protein</fullName>
    </submittedName>
</protein>
<dbReference type="AlphaFoldDB" id="A0A6A4GBW8"/>